<evidence type="ECO:0000259" key="2">
    <source>
        <dbReference type="Pfam" id="PF02114"/>
    </source>
</evidence>
<dbReference type="Pfam" id="PF02114">
    <property type="entry name" value="Phosducin"/>
    <property type="match status" value="1"/>
</dbReference>
<sequence length="244" mass="27468">MIDGRTEDLLAFVGVMATLGTGGAKETTEWEDILREKGVIPEKTQEEIVEEQLGKLVDDAVEAYDPHANKNVKELDEELEEADSEEERILEKYRAARVAELKQDASRPRYGPGVRQIYADEWKTEVTNATEDAYVVVLLTQEGIEACKLALQLLRELATKFVYTKFLACKATDAIKNYPDSKCPTILVYKAGKILVQFVGLDRFRGLRSNADDLEWALSKVGAVHTDMDEPPNQEEKGFNIKRV</sequence>
<dbReference type="OrthoDB" id="45518at2759"/>
<name>A0A5J4YW14_PORPP</name>
<dbReference type="InterPro" id="IPR051498">
    <property type="entry name" value="Phosducin-like_chap/apop_reg"/>
</dbReference>
<dbReference type="EMBL" id="VRMN01000004">
    <property type="protein sequence ID" value="KAA8494904.1"/>
    <property type="molecule type" value="Genomic_DNA"/>
</dbReference>
<evidence type="ECO:0000313" key="3">
    <source>
        <dbReference type="EMBL" id="KAA8494904.1"/>
    </source>
</evidence>
<dbReference type="SUPFAM" id="SSF52833">
    <property type="entry name" value="Thioredoxin-like"/>
    <property type="match status" value="1"/>
</dbReference>
<dbReference type="GO" id="GO:0006457">
    <property type="term" value="P:protein folding"/>
    <property type="evidence" value="ECO:0007669"/>
    <property type="project" value="TreeGrafter"/>
</dbReference>
<accession>A0A5J4YW14</accession>
<evidence type="ECO:0000313" key="4">
    <source>
        <dbReference type="Proteomes" id="UP000324585"/>
    </source>
</evidence>
<evidence type="ECO:0000256" key="1">
    <source>
        <dbReference type="ARBA" id="ARBA00009686"/>
    </source>
</evidence>
<dbReference type="OMA" id="FCEIRAN"/>
<organism evidence="3 4">
    <name type="scientific">Porphyridium purpureum</name>
    <name type="common">Red alga</name>
    <name type="synonym">Porphyridium cruentum</name>
    <dbReference type="NCBI Taxonomy" id="35688"/>
    <lineage>
        <taxon>Eukaryota</taxon>
        <taxon>Rhodophyta</taxon>
        <taxon>Bangiophyceae</taxon>
        <taxon>Porphyridiales</taxon>
        <taxon>Porphyridiaceae</taxon>
        <taxon>Porphyridium</taxon>
    </lineage>
</organism>
<dbReference type="Proteomes" id="UP000324585">
    <property type="component" value="Unassembled WGS sequence"/>
</dbReference>
<dbReference type="Gene3D" id="3.40.30.10">
    <property type="entry name" value="Glutaredoxin"/>
    <property type="match status" value="1"/>
</dbReference>
<proteinExistence type="inferred from homology"/>
<dbReference type="InterPro" id="IPR036249">
    <property type="entry name" value="Thioredoxin-like_sf"/>
</dbReference>
<feature type="domain" description="Phosducin" evidence="2">
    <location>
        <begin position="77"/>
        <end position="220"/>
    </location>
</feature>
<dbReference type="PANTHER" id="PTHR45809:SF3">
    <property type="entry name" value="VIRAL IAP-ASSOCIATED FACTOR HOMOLOG"/>
    <property type="match status" value="1"/>
</dbReference>
<dbReference type="PANTHER" id="PTHR45809">
    <property type="entry name" value="VIRAL IAP-ASSOCIATED FACTOR HOMOLOG"/>
    <property type="match status" value="1"/>
</dbReference>
<comment type="caution">
    <text evidence="3">The sequence shown here is derived from an EMBL/GenBank/DDBJ whole genome shotgun (WGS) entry which is preliminary data.</text>
</comment>
<dbReference type="AlphaFoldDB" id="A0A5J4YW14"/>
<dbReference type="GO" id="GO:0005737">
    <property type="term" value="C:cytoplasm"/>
    <property type="evidence" value="ECO:0007669"/>
    <property type="project" value="TreeGrafter"/>
</dbReference>
<dbReference type="InterPro" id="IPR024253">
    <property type="entry name" value="Phosducin_thioredoxin-like_dom"/>
</dbReference>
<gene>
    <name evidence="3" type="ORF">FVE85_3145</name>
</gene>
<protein>
    <submittedName>
        <fullName evidence="3">Viral IAP-associated factor-like</fullName>
    </submittedName>
</protein>
<reference evidence="4" key="1">
    <citation type="journal article" date="2019" name="Nat. Commun.">
        <title>Expansion of phycobilisome linker gene families in mesophilic red algae.</title>
        <authorList>
            <person name="Lee J."/>
            <person name="Kim D."/>
            <person name="Bhattacharya D."/>
            <person name="Yoon H.S."/>
        </authorList>
    </citation>
    <scope>NUCLEOTIDE SEQUENCE [LARGE SCALE GENOMIC DNA]</scope>
    <source>
        <strain evidence="4">CCMP 1328</strain>
    </source>
</reference>
<keyword evidence="4" id="KW-1185">Reference proteome</keyword>
<comment type="similarity">
    <text evidence="1">Belongs to the phosducin family.</text>
</comment>